<evidence type="ECO:0000313" key="4">
    <source>
        <dbReference type="EMBL" id="CAL8119501.1"/>
    </source>
</evidence>
<evidence type="ECO:0000256" key="2">
    <source>
        <dbReference type="SAM" id="MobiDB-lite"/>
    </source>
</evidence>
<accession>A0ABP1R4W3</accession>
<comment type="caution">
    <text evidence="4">The sequence shown here is derived from an EMBL/GenBank/DDBJ whole genome shotgun (WGS) entry which is preliminary data.</text>
</comment>
<dbReference type="Proteomes" id="UP001642540">
    <property type="component" value="Unassembled WGS sequence"/>
</dbReference>
<reference evidence="4 5" key="1">
    <citation type="submission" date="2024-08" db="EMBL/GenBank/DDBJ databases">
        <authorList>
            <person name="Cucini C."/>
            <person name="Frati F."/>
        </authorList>
    </citation>
    <scope>NUCLEOTIDE SEQUENCE [LARGE SCALE GENOMIC DNA]</scope>
</reference>
<keyword evidence="5" id="KW-1185">Reference proteome</keyword>
<protein>
    <recommendedName>
        <fullName evidence="3">IC97/Casc1 N-terminal domain-containing protein</fullName>
    </recommendedName>
</protein>
<feature type="compositionally biased region" description="Basic and acidic residues" evidence="2">
    <location>
        <begin position="57"/>
        <end position="77"/>
    </location>
</feature>
<dbReference type="PANTHER" id="PTHR20929">
    <property type="entry name" value="LUNG ADENOMA SUSCEPTIBILITY 1-RELATED"/>
    <property type="match status" value="1"/>
</dbReference>
<comment type="similarity">
    <text evidence="1">Belongs to the DNAI7 family.</text>
</comment>
<sequence length="344" mass="40135">MDGDTEYFNSTSGTHPSLLFPSLLLVIVNGSFNQYVDRTVDELIFSRIFKGKKGKGKKEPKTKRDMELAKKRAEQEELERQKKETELAAIAQKKLEIELALRSGHLISSASCIHTSDKWVLGRIERNKLKQEWRTFVACRNFPDLVQLSQVNAFLEYWKSQLEKPDIKTLLKLDPELLQVIEELKAFLQHPAESCHLDIIRELGLLYHDMIVYQQRDLGRCTYSILQDLSDLYDPEVGIFEYLLSIPEITHCLWGNMYQCPDYDGHQFEEVKFEFKIPDTLVTVKGVYRLIKTEYDHYSDSCKSYFPPGVDNALKRSIQDWTEMNDLQALRLELESPEETDPWQ</sequence>
<evidence type="ECO:0000259" key="3">
    <source>
        <dbReference type="Pfam" id="PF15927"/>
    </source>
</evidence>
<dbReference type="PRINTS" id="PR02043">
    <property type="entry name" value="CANCERSCCP1"/>
</dbReference>
<proteinExistence type="inferred from homology"/>
<dbReference type="InterPro" id="IPR031826">
    <property type="entry name" value="IC97/Casc1_N"/>
</dbReference>
<evidence type="ECO:0000313" key="5">
    <source>
        <dbReference type="Proteomes" id="UP001642540"/>
    </source>
</evidence>
<evidence type="ECO:0000256" key="1">
    <source>
        <dbReference type="ARBA" id="ARBA00024332"/>
    </source>
</evidence>
<gene>
    <name evidence="4" type="ORF">ODALV1_LOCUS18581</name>
</gene>
<name>A0ABP1R4W3_9HEXA</name>
<organism evidence="4 5">
    <name type="scientific">Orchesella dallaii</name>
    <dbReference type="NCBI Taxonomy" id="48710"/>
    <lineage>
        <taxon>Eukaryota</taxon>
        <taxon>Metazoa</taxon>
        <taxon>Ecdysozoa</taxon>
        <taxon>Arthropoda</taxon>
        <taxon>Hexapoda</taxon>
        <taxon>Collembola</taxon>
        <taxon>Entomobryomorpha</taxon>
        <taxon>Entomobryoidea</taxon>
        <taxon>Orchesellidae</taxon>
        <taxon>Orchesellinae</taxon>
        <taxon>Orchesella</taxon>
    </lineage>
</organism>
<feature type="region of interest" description="Disordered" evidence="2">
    <location>
        <begin position="53"/>
        <end position="77"/>
    </location>
</feature>
<dbReference type="Pfam" id="PF15927">
    <property type="entry name" value="Casc1_N"/>
    <property type="match status" value="1"/>
</dbReference>
<dbReference type="InterPro" id="IPR023247">
    <property type="entry name" value="IC97/Dnai7-like"/>
</dbReference>
<dbReference type="PANTHER" id="PTHR20929:SF11">
    <property type="entry name" value="DYNEIN AXONEMAL INTERMEDIATE CHAIN 7"/>
    <property type="match status" value="1"/>
</dbReference>
<dbReference type="EMBL" id="CAXLJM020000060">
    <property type="protein sequence ID" value="CAL8119501.1"/>
    <property type="molecule type" value="Genomic_DNA"/>
</dbReference>
<feature type="domain" description="IC97/Casc1 N-terminal" evidence="3">
    <location>
        <begin position="63"/>
        <end position="257"/>
    </location>
</feature>